<dbReference type="InterPro" id="IPR011009">
    <property type="entry name" value="Kinase-like_dom_sf"/>
</dbReference>
<gene>
    <name evidence="2" type="ORF">A7U60_g349</name>
</gene>
<sequence length="443" mass="51156">MKHRQRSIGRMRNKFAFLALGCIQIEDAMNRLKHWLSELHDILMASPKLHLRILPFQNNIKKLSPNEDDSLLFVAIARRRDHPSYPIRRIEDDLFRHAHPFDRMNTELLFIDDGDFEGCIIDRRNIIHFLEQGKVDHVVADTERMARIFAEEYDDLGHNITASVGVLPCCGLSMSHPEYHDLVFRSPSDCQKPSTLRGLLLQEPQHTLEERLNFSIKLASAVLVIHSLGIVHKDIRPDSIVLIQPTMEQSPVQKLGEPFLLSFSQSRFQSTRTVPLKQTIRAGRSKVWVTLYRHPRHLATRAHLPYETRDDIFSLGVCLLEIAVWKSLFAWNTEFETLECDTSVLDFSDDKYYRGELAGCSSSSRILPYHRRRDLLRFAKEKIPITLGSAFKDIVVDCLTFGEETSTIANMTEKQKDNVAFLQNQSVNFVQNILTKLRNLNLR</sequence>
<dbReference type="AlphaFoldDB" id="A0A9Q5I6L3"/>
<dbReference type="OrthoDB" id="1911848at2759"/>
<accession>A0A9Q5I6L3</accession>
<feature type="domain" description="Protein kinase" evidence="1">
    <location>
        <begin position="60"/>
        <end position="422"/>
    </location>
</feature>
<protein>
    <recommendedName>
        <fullName evidence="1">Protein kinase domain-containing protein</fullName>
    </recommendedName>
</protein>
<dbReference type="GO" id="GO:0004672">
    <property type="term" value="F:protein kinase activity"/>
    <property type="evidence" value="ECO:0007669"/>
    <property type="project" value="InterPro"/>
</dbReference>
<dbReference type="Proteomes" id="UP000757232">
    <property type="component" value="Unassembled WGS sequence"/>
</dbReference>
<dbReference type="PROSITE" id="PS50011">
    <property type="entry name" value="PROTEIN_KINASE_DOM"/>
    <property type="match status" value="1"/>
</dbReference>
<dbReference type="SUPFAM" id="SSF56112">
    <property type="entry name" value="Protein kinase-like (PK-like)"/>
    <property type="match status" value="1"/>
</dbReference>
<dbReference type="PANTHER" id="PTHR37542">
    <property type="entry name" value="HELO DOMAIN-CONTAINING PROTEIN-RELATED"/>
    <property type="match status" value="1"/>
</dbReference>
<evidence type="ECO:0000313" key="2">
    <source>
        <dbReference type="EMBL" id="OCB92242.1"/>
    </source>
</evidence>
<name>A0A9Q5I6L3_SANBA</name>
<dbReference type="InterPro" id="IPR000719">
    <property type="entry name" value="Prot_kinase_dom"/>
</dbReference>
<reference evidence="2" key="1">
    <citation type="submission" date="2016-06" db="EMBL/GenBank/DDBJ databases">
        <title>Draft Genome sequence of the fungus Inonotus baumii.</title>
        <authorList>
            <person name="Zhu H."/>
            <person name="Lin W."/>
        </authorList>
    </citation>
    <scope>NUCLEOTIDE SEQUENCE</scope>
    <source>
        <strain evidence="2">821</strain>
    </source>
</reference>
<dbReference type="GO" id="GO:0005524">
    <property type="term" value="F:ATP binding"/>
    <property type="evidence" value="ECO:0007669"/>
    <property type="project" value="InterPro"/>
</dbReference>
<dbReference type="PANTHER" id="PTHR37542:SF3">
    <property type="entry name" value="PRION-INHIBITION AND PROPAGATION HELO DOMAIN-CONTAINING PROTEIN"/>
    <property type="match status" value="1"/>
</dbReference>
<proteinExistence type="predicted"/>
<evidence type="ECO:0000259" key="1">
    <source>
        <dbReference type="PROSITE" id="PS50011"/>
    </source>
</evidence>
<keyword evidence="3" id="KW-1185">Reference proteome</keyword>
<comment type="caution">
    <text evidence="2">The sequence shown here is derived from an EMBL/GenBank/DDBJ whole genome shotgun (WGS) entry which is preliminary data.</text>
</comment>
<evidence type="ECO:0000313" key="3">
    <source>
        <dbReference type="Proteomes" id="UP000757232"/>
    </source>
</evidence>
<dbReference type="Gene3D" id="1.10.510.10">
    <property type="entry name" value="Transferase(Phosphotransferase) domain 1"/>
    <property type="match status" value="1"/>
</dbReference>
<organism evidence="2 3">
    <name type="scientific">Sanghuangporus baumii</name>
    <name type="common">Phellinus baumii</name>
    <dbReference type="NCBI Taxonomy" id="108892"/>
    <lineage>
        <taxon>Eukaryota</taxon>
        <taxon>Fungi</taxon>
        <taxon>Dikarya</taxon>
        <taxon>Basidiomycota</taxon>
        <taxon>Agaricomycotina</taxon>
        <taxon>Agaricomycetes</taxon>
        <taxon>Hymenochaetales</taxon>
        <taxon>Hymenochaetaceae</taxon>
        <taxon>Sanghuangporus</taxon>
    </lineage>
</organism>
<dbReference type="EMBL" id="LNZH02000010">
    <property type="protein sequence ID" value="OCB92242.1"/>
    <property type="molecule type" value="Genomic_DNA"/>
</dbReference>